<name>A0ABY4YXQ9_9MICO</name>
<dbReference type="InterPro" id="IPR011078">
    <property type="entry name" value="PyrdxlP_homeostasis"/>
</dbReference>
<evidence type="ECO:0000259" key="4">
    <source>
        <dbReference type="Pfam" id="PF01168"/>
    </source>
</evidence>
<evidence type="ECO:0000256" key="1">
    <source>
        <dbReference type="ARBA" id="ARBA00022898"/>
    </source>
</evidence>
<keyword evidence="6" id="KW-1185">Reference proteome</keyword>
<sequence length="264" mass="27234">MTRREEIAANLTAVRERIDQACAAAGRSAEEVTLIVITKFHPASDIGHLVDLGVTDIGENRDQEAGTKIAELDPEVRAALTVHFVGQLQTNKAKSVVSYADCIQSVDRRKLVGALDRAVASLAEQGGAGGVRNLYENAGEAYETSIKNVGAKNVVVQVDLGEGEAAGRGGTLPADLPALADAVAAAEHLRLKGLMAVAPLGLDEAGTAAAFARLADLAQEVQAAHPDATILSAGMSGDLELAVAAGATHLRVGTAILGSRPDHR</sequence>
<dbReference type="RefSeq" id="WP_252595053.1">
    <property type="nucleotide sequence ID" value="NZ_CP099489.1"/>
</dbReference>
<gene>
    <name evidence="5" type="ORF">NF556_07770</name>
</gene>
<dbReference type="PANTHER" id="PTHR10146:SF14">
    <property type="entry name" value="PYRIDOXAL PHOSPHATE HOMEOSTASIS PROTEIN"/>
    <property type="match status" value="1"/>
</dbReference>
<comment type="similarity">
    <text evidence="2 3">Belongs to the pyridoxal phosphate-binding protein YggS/PROSC family.</text>
</comment>
<keyword evidence="5" id="KW-0413">Isomerase</keyword>
<dbReference type="CDD" id="cd00635">
    <property type="entry name" value="PLPDE_III_YBL036c_like"/>
    <property type="match status" value="1"/>
</dbReference>
<dbReference type="EMBL" id="CP099489">
    <property type="protein sequence ID" value="USQ81535.1"/>
    <property type="molecule type" value="Genomic_DNA"/>
</dbReference>
<evidence type="ECO:0000313" key="6">
    <source>
        <dbReference type="Proteomes" id="UP001056455"/>
    </source>
</evidence>
<evidence type="ECO:0000256" key="2">
    <source>
        <dbReference type="HAMAP-Rule" id="MF_02087"/>
    </source>
</evidence>
<comment type="function">
    <text evidence="2">Pyridoxal 5'-phosphate (PLP)-binding protein, which is involved in PLP homeostasis.</text>
</comment>
<dbReference type="Proteomes" id="UP001056455">
    <property type="component" value="Chromosome"/>
</dbReference>
<dbReference type="GO" id="GO:0008784">
    <property type="term" value="F:alanine racemase activity"/>
    <property type="evidence" value="ECO:0007669"/>
    <property type="project" value="UniProtKB-EC"/>
</dbReference>
<proteinExistence type="inferred from homology"/>
<dbReference type="Pfam" id="PF01168">
    <property type="entry name" value="Ala_racemase_N"/>
    <property type="match status" value="1"/>
</dbReference>
<feature type="domain" description="Alanine racemase N-terminal" evidence="4">
    <location>
        <begin position="10"/>
        <end position="261"/>
    </location>
</feature>
<protein>
    <recommendedName>
        <fullName evidence="2">Pyridoxal phosphate homeostasis protein</fullName>
        <shortName evidence="2">PLP homeostasis protein</shortName>
    </recommendedName>
</protein>
<evidence type="ECO:0000313" key="5">
    <source>
        <dbReference type="EMBL" id="USQ81535.1"/>
    </source>
</evidence>
<dbReference type="HAMAP" id="MF_02087">
    <property type="entry name" value="PLP_homeostasis"/>
    <property type="match status" value="1"/>
</dbReference>
<dbReference type="Gene3D" id="3.20.20.10">
    <property type="entry name" value="Alanine racemase"/>
    <property type="match status" value="1"/>
</dbReference>
<dbReference type="InterPro" id="IPR029066">
    <property type="entry name" value="PLP-binding_barrel"/>
</dbReference>
<organism evidence="5 6">
    <name type="scientific">Ornithinimicrobium faecis</name>
    <dbReference type="NCBI Taxonomy" id="2934158"/>
    <lineage>
        <taxon>Bacteria</taxon>
        <taxon>Bacillati</taxon>
        <taxon>Actinomycetota</taxon>
        <taxon>Actinomycetes</taxon>
        <taxon>Micrococcales</taxon>
        <taxon>Ornithinimicrobiaceae</taxon>
        <taxon>Ornithinimicrobium</taxon>
    </lineage>
</organism>
<dbReference type="SUPFAM" id="SSF51419">
    <property type="entry name" value="PLP-binding barrel"/>
    <property type="match status" value="1"/>
</dbReference>
<dbReference type="PIRSF" id="PIRSF004848">
    <property type="entry name" value="YBL036c_PLPDEIII"/>
    <property type="match status" value="1"/>
</dbReference>
<feature type="modified residue" description="N6-(pyridoxal phosphate)lysine" evidence="2">
    <location>
        <position position="39"/>
    </location>
</feature>
<evidence type="ECO:0000256" key="3">
    <source>
        <dbReference type="RuleBase" id="RU004514"/>
    </source>
</evidence>
<keyword evidence="1 2" id="KW-0663">Pyridoxal phosphate</keyword>
<accession>A0ABY4YXQ9</accession>
<dbReference type="InterPro" id="IPR001608">
    <property type="entry name" value="Ala_racemase_N"/>
</dbReference>
<dbReference type="PANTHER" id="PTHR10146">
    <property type="entry name" value="PROLINE SYNTHETASE CO-TRANSCRIBED BACTERIAL HOMOLOG PROTEIN"/>
    <property type="match status" value="1"/>
</dbReference>
<reference evidence="5" key="1">
    <citation type="submission" date="2022-06" db="EMBL/GenBank/DDBJ databases">
        <title>Ornithinimicrobium HY1793.</title>
        <authorList>
            <person name="Huang Y."/>
        </authorList>
    </citation>
    <scope>NUCLEOTIDE SEQUENCE</scope>
    <source>
        <strain evidence="5">HY1793</strain>
    </source>
</reference>